<dbReference type="KEGG" id="mhe:MHC_05130"/>
<proteinExistence type="predicted"/>
<dbReference type="HOGENOM" id="CLU_098620_2_0_14"/>
<keyword evidence="3" id="KW-1185">Reference proteome</keyword>
<dbReference type="STRING" id="1111676.MHC_05130"/>
<evidence type="ECO:0000313" key="3">
    <source>
        <dbReference type="Proteomes" id="UP000009135"/>
    </source>
</evidence>
<accession>H6N8B0</accession>
<feature type="region of interest" description="Disordered" evidence="1">
    <location>
        <begin position="143"/>
        <end position="165"/>
    </location>
</feature>
<sequence length="207" mass="23851">MELIQKGITGALLVGGVGAAGYYASGGPSGITIEDYIQSKKRTLISLEEDWKKKGELYKQVERENLVSGLDNRDRKNKGGVKGVWEFLKEWCLKTQKKYFTDVHDSTYQGFSTWCLSKLTIEEALTKEGFTKEDDYGEKSKSYQEKGENFIPPKPATPKPNPIDKNRMKEWCEEKWKEDFKHEAFGEYARVKEWCFKTKIESKPINP</sequence>
<reference evidence="2 3" key="1">
    <citation type="journal article" date="2012" name="J. Bacteriol.">
        <title>Complete genome sequence of Mycoplasma haemocanis strain Illinois.</title>
        <authorList>
            <person name="do Nascimento N.C."/>
            <person name="Guimaraes A.M."/>
            <person name="Santos A.P."/>
            <person name="Sanmiguel P.J."/>
            <person name="Messick J.B."/>
        </authorList>
    </citation>
    <scope>NUCLEOTIDE SEQUENCE [LARGE SCALE GENOMIC DNA]</scope>
    <source>
        <strain evidence="2 3">Illinois</strain>
    </source>
</reference>
<name>H6N8B0_MYCHN</name>
<dbReference type="AlphaFoldDB" id="H6N8B0"/>
<gene>
    <name evidence="2" type="ordered locus">MHC_05130</name>
</gene>
<feature type="compositionally biased region" description="Pro residues" evidence="1">
    <location>
        <begin position="152"/>
        <end position="161"/>
    </location>
</feature>
<organism evidence="2 3">
    <name type="scientific">Mycoplasma haemocanis (strain Illinois)</name>
    <dbReference type="NCBI Taxonomy" id="1111676"/>
    <lineage>
        <taxon>Bacteria</taxon>
        <taxon>Bacillati</taxon>
        <taxon>Mycoplasmatota</taxon>
        <taxon>Mollicutes</taxon>
        <taxon>Mycoplasmataceae</taxon>
        <taxon>Mycoplasma</taxon>
    </lineage>
</organism>
<evidence type="ECO:0000313" key="2">
    <source>
        <dbReference type="EMBL" id="AEW45882.1"/>
    </source>
</evidence>
<evidence type="ECO:0000256" key="1">
    <source>
        <dbReference type="SAM" id="MobiDB-lite"/>
    </source>
</evidence>
<dbReference type="Proteomes" id="UP000009135">
    <property type="component" value="Chromosome"/>
</dbReference>
<protein>
    <submittedName>
        <fullName evidence="2">Uncharacterized protein</fullName>
    </submittedName>
</protein>
<dbReference type="EMBL" id="CP003199">
    <property type="protein sequence ID" value="AEW45882.1"/>
    <property type="molecule type" value="Genomic_DNA"/>
</dbReference>